<keyword evidence="3" id="KW-0560">Oxidoreductase</keyword>
<evidence type="ECO:0000256" key="4">
    <source>
        <dbReference type="RuleBase" id="RU000363"/>
    </source>
</evidence>
<dbReference type="CDD" id="cd05233">
    <property type="entry name" value="SDR_c"/>
    <property type="match status" value="1"/>
</dbReference>
<dbReference type="InterPro" id="IPR036291">
    <property type="entry name" value="NAD(P)-bd_dom_sf"/>
</dbReference>
<dbReference type="EMBL" id="BAAAPN010000029">
    <property type="protein sequence ID" value="GAA1752969.1"/>
    <property type="molecule type" value="Genomic_DNA"/>
</dbReference>
<evidence type="ECO:0000256" key="1">
    <source>
        <dbReference type="ARBA" id="ARBA00006484"/>
    </source>
</evidence>
<evidence type="ECO:0000313" key="6">
    <source>
        <dbReference type="Proteomes" id="UP001501475"/>
    </source>
</evidence>
<dbReference type="PROSITE" id="PS00061">
    <property type="entry name" value="ADH_SHORT"/>
    <property type="match status" value="1"/>
</dbReference>
<keyword evidence="2" id="KW-0521">NADP</keyword>
<evidence type="ECO:0000313" key="5">
    <source>
        <dbReference type="EMBL" id="GAA1752969.1"/>
    </source>
</evidence>
<keyword evidence="6" id="KW-1185">Reference proteome</keyword>
<dbReference type="PRINTS" id="PR00080">
    <property type="entry name" value="SDRFAMILY"/>
</dbReference>
<dbReference type="PANTHER" id="PTHR43391">
    <property type="entry name" value="RETINOL DEHYDROGENASE-RELATED"/>
    <property type="match status" value="1"/>
</dbReference>
<dbReference type="PRINTS" id="PR00081">
    <property type="entry name" value="GDHRDH"/>
</dbReference>
<name>A0ABP4WEC0_9MICO</name>
<comment type="similarity">
    <text evidence="1 4">Belongs to the short-chain dehydrogenases/reductases (SDR) family.</text>
</comment>
<evidence type="ECO:0000256" key="3">
    <source>
        <dbReference type="ARBA" id="ARBA00023002"/>
    </source>
</evidence>
<organism evidence="5 6">
    <name type="scientific">Nostocoides vanveenii</name>
    <dbReference type="NCBI Taxonomy" id="330835"/>
    <lineage>
        <taxon>Bacteria</taxon>
        <taxon>Bacillati</taxon>
        <taxon>Actinomycetota</taxon>
        <taxon>Actinomycetes</taxon>
        <taxon>Micrococcales</taxon>
        <taxon>Intrasporangiaceae</taxon>
        <taxon>Nostocoides</taxon>
    </lineage>
</organism>
<accession>A0ABP4WEC0</accession>
<dbReference type="Gene3D" id="3.40.50.720">
    <property type="entry name" value="NAD(P)-binding Rossmann-like Domain"/>
    <property type="match status" value="1"/>
</dbReference>
<protein>
    <submittedName>
        <fullName evidence="5">Uncharacterized protein</fullName>
    </submittedName>
</protein>
<evidence type="ECO:0000256" key="2">
    <source>
        <dbReference type="ARBA" id="ARBA00022857"/>
    </source>
</evidence>
<proteinExistence type="inferred from homology"/>
<sequence length="191" mass="20018">MLADLDGEAAERAARELTATGPGQAVAAQLDVADRAAVLALVEQLASERGRLEMMVNNAGVLFAGPFEETTERHWAKAIDVHLRGVIHGAHAAYGVMLRQRVGKASAGVILNTGSLAGLIPAPRMTPYATTKWAVVGFSQALRAEARRHGIQVNVVCPPMSTQSSSTSPSSPPARMPWEASAATLASISRA</sequence>
<dbReference type="Pfam" id="PF00106">
    <property type="entry name" value="adh_short"/>
    <property type="match status" value="1"/>
</dbReference>
<dbReference type="InterPro" id="IPR002347">
    <property type="entry name" value="SDR_fam"/>
</dbReference>
<dbReference type="SUPFAM" id="SSF51735">
    <property type="entry name" value="NAD(P)-binding Rossmann-fold domains"/>
    <property type="match status" value="1"/>
</dbReference>
<dbReference type="InterPro" id="IPR020904">
    <property type="entry name" value="Sc_DH/Rdtase_CS"/>
</dbReference>
<dbReference type="Proteomes" id="UP001501475">
    <property type="component" value="Unassembled WGS sequence"/>
</dbReference>
<gene>
    <name evidence="5" type="ORF">GCM10009810_11160</name>
</gene>
<comment type="caution">
    <text evidence="5">The sequence shown here is derived from an EMBL/GenBank/DDBJ whole genome shotgun (WGS) entry which is preliminary data.</text>
</comment>
<dbReference type="PANTHER" id="PTHR43391:SF14">
    <property type="entry name" value="DEHYDROGENASE_REDUCTASE SDR FAMILY PROTEIN 7-LIKE"/>
    <property type="match status" value="1"/>
</dbReference>
<reference evidence="6" key="1">
    <citation type="journal article" date="2019" name="Int. J. Syst. Evol. Microbiol.">
        <title>The Global Catalogue of Microorganisms (GCM) 10K type strain sequencing project: providing services to taxonomists for standard genome sequencing and annotation.</title>
        <authorList>
            <consortium name="The Broad Institute Genomics Platform"/>
            <consortium name="The Broad Institute Genome Sequencing Center for Infectious Disease"/>
            <person name="Wu L."/>
            <person name="Ma J."/>
        </authorList>
    </citation>
    <scope>NUCLEOTIDE SEQUENCE [LARGE SCALE GENOMIC DNA]</scope>
    <source>
        <strain evidence="6">JCM 15591</strain>
    </source>
</reference>